<dbReference type="InterPro" id="IPR013096">
    <property type="entry name" value="Cupin_2"/>
</dbReference>
<keyword evidence="4" id="KW-1185">Reference proteome</keyword>
<dbReference type="InterPro" id="IPR011051">
    <property type="entry name" value="RmlC_Cupin_sf"/>
</dbReference>
<dbReference type="SUPFAM" id="SSF51182">
    <property type="entry name" value="RmlC-like cupins"/>
    <property type="match status" value="1"/>
</dbReference>
<dbReference type="OrthoDB" id="2620172at2"/>
<name>A0A4V2RPU4_9BACT</name>
<proteinExistence type="predicted"/>
<dbReference type="AlphaFoldDB" id="A0A4V2RPU4"/>
<dbReference type="RefSeq" id="WP_131838999.1">
    <property type="nucleotide sequence ID" value="NZ_SLWB01000005.1"/>
</dbReference>
<protein>
    <submittedName>
        <fullName evidence="3">Putative cupin superfamily protein</fullName>
    </submittedName>
</protein>
<accession>A0A4V2RPU4</accession>
<dbReference type="InterPro" id="IPR014710">
    <property type="entry name" value="RmlC-like_jellyroll"/>
</dbReference>
<sequence>MKHETLKINEKEVEWNSWSKADEIEHSRKRVIAEEHINKLYCDIYEIKPGKANWPLHYHTCNEEIFYIIEGHGEVLADSGVLKVKPGDILRFPAGEKGVHQLRNTSDSETLKYLDIGTASLPDVVFMPADGRVLFFAGESGQDKVWSYEDL</sequence>
<dbReference type="Gene3D" id="2.60.120.10">
    <property type="entry name" value="Jelly Rolls"/>
    <property type="match status" value="1"/>
</dbReference>
<dbReference type="EMBL" id="SLWB01000005">
    <property type="protein sequence ID" value="TCN68990.1"/>
    <property type="molecule type" value="Genomic_DNA"/>
</dbReference>
<reference evidence="3 4" key="1">
    <citation type="submission" date="2019-03" db="EMBL/GenBank/DDBJ databases">
        <title>Genomic Encyclopedia of Archaeal and Bacterial Type Strains, Phase II (KMG-II): from individual species to whole genera.</title>
        <authorList>
            <person name="Goeker M."/>
        </authorList>
    </citation>
    <scope>NUCLEOTIDE SEQUENCE [LARGE SCALE GENOMIC DNA]</scope>
    <source>
        <strain evidence="3 4">RL-C</strain>
    </source>
</reference>
<dbReference type="GO" id="GO:0046872">
    <property type="term" value="F:metal ion binding"/>
    <property type="evidence" value="ECO:0007669"/>
    <property type="project" value="UniProtKB-KW"/>
</dbReference>
<evidence type="ECO:0000259" key="2">
    <source>
        <dbReference type="Pfam" id="PF07883"/>
    </source>
</evidence>
<evidence type="ECO:0000256" key="1">
    <source>
        <dbReference type="ARBA" id="ARBA00022723"/>
    </source>
</evidence>
<organism evidence="3 4">
    <name type="scientific">Acetobacteroides hydrogenigenes</name>
    <dbReference type="NCBI Taxonomy" id="979970"/>
    <lineage>
        <taxon>Bacteria</taxon>
        <taxon>Pseudomonadati</taxon>
        <taxon>Bacteroidota</taxon>
        <taxon>Bacteroidia</taxon>
        <taxon>Bacteroidales</taxon>
        <taxon>Rikenellaceae</taxon>
        <taxon>Acetobacteroides</taxon>
    </lineage>
</organism>
<evidence type="ECO:0000313" key="4">
    <source>
        <dbReference type="Proteomes" id="UP000294830"/>
    </source>
</evidence>
<dbReference type="Pfam" id="PF07883">
    <property type="entry name" value="Cupin_2"/>
    <property type="match status" value="1"/>
</dbReference>
<comment type="caution">
    <text evidence="3">The sequence shown here is derived from an EMBL/GenBank/DDBJ whole genome shotgun (WGS) entry which is preliminary data.</text>
</comment>
<dbReference type="Proteomes" id="UP000294830">
    <property type="component" value="Unassembled WGS sequence"/>
</dbReference>
<keyword evidence="1" id="KW-0479">Metal-binding</keyword>
<gene>
    <name evidence="3" type="ORF">CLV25_105192</name>
</gene>
<dbReference type="PANTHER" id="PTHR35848">
    <property type="entry name" value="OXALATE-BINDING PROTEIN"/>
    <property type="match status" value="1"/>
</dbReference>
<dbReference type="InterPro" id="IPR051610">
    <property type="entry name" value="GPI/OXD"/>
</dbReference>
<feature type="domain" description="Cupin type-2" evidence="2">
    <location>
        <begin position="45"/>
        <end position="116"/>
    </location>
</feature>
<evidence type="ECO:0000313" key="3">
    <source>
        <dbReference type="EMBL" id="TCN68990.1"/>
    </source>
</evidence>